<dbReference type="Gene3D" id="1.20.5.1930">
    <property type="match status" value="1"/>
</dbReference>
<evidence type="ECO:0000259" key="5">
    <source>
        <dbReference type="Pfam" id="PF02518"/>
    </source>
</evidence>
<dbReference type="EMBL" id="JBHGCJ010000005">
    <property type="protein sequence ID" value="MFG6109332.1"/>
    <property type="molecule type" value="Genomic_DNA"/>
</dbReference>
<feature type="transmembrane region" description="Helical" evidence="4">
    <location>
        <begin position="67"/>
        <end position="87"/>
    </location>
</feature>
<dbReference type="GO" id="GO:0016301">
    <property type="term" value="F:kinase activity"/>
    <property type="evidence" value="ECO:0007669"/>
    <property type="project" value="UniProtKB-KW"/>
</dbReference>
<accession>A0ABW7CYH4</accession>
<name>A0ABW7CYH4_9GAMM</name>
<keyword evidence="1" id="KW-0808">Transferase</keyword>
<reference evidence="7 8" key="1">
    <citation type="submission" date="2024-09" db="EMBL/GenBank/DDBJ databases">
        <authorList>
            <consortium name="All-Russian atlas of soil microorganisms"/>
            <consortium name="as a basis for the search for new antimicrobial producers and enzymes with unique properties"/>
            <person name="Sokolova E.A."/>
            <person name="Voronina E.N."/>
        </authorList>
    </citation>
    <scope>NUCLEOTIDE SEQUENCE [LARGE SCALE GENOMIC DNA]</scope>
    <source>
        <strain evidence="7 8">AF-22b-331.1</strain>
    </source>
</reference>
<dbReference type="InterPro" id="IPR011712">
    <property type="entry name" value="Sig_transdc_His_kin_sub3_dim/P"/>
</dbReference>
<keyword evidence="2 7" id="KW-0418">Kinase</keyword>
<evidence type="ECO:0000256" key="3">
    <source>
        <dbReference type="ARBA" id="ARBA00023012"/>
    </source>
</evidence>
<dbReference type="PANTHER" id="PTHR24421:SF63">
    <property type="entry name" value="SENSOR HISTIDINE KINASE DESK"/>
    <property type="match status" value="1"/>
</dbReference>
<dbReference type="RefSeq" id="WP_394162921.1">
    <property type="nucleotide sequence ID" value="NZ_JBHGCJ010000005.1"/>
</dbReference>
<proteinExistence type="predicted"/>
<feature type="transmembrane region" description="Helical" evidence="4">
    <location>
        <begin position="40"/>
        <end position="60"/>
    </location>
</feature>
<feature type="transmembrane region" description="Helical" evidence="4">
    <location>
        <begin position="99"/>
        <end position="125"/>
    </location>
</feature>
<protein>
    <submittedName>
        <fullName evidence="7">Sensor histidine kinase</fullName>
    </submittedName>
</protein>
<evidence type="ECO:0000256" key="4">
    <source>
        <dbReference type="SAM" id="Phobius"/>
    </source>
</evidence>
<dbReference type="Pfam" id="PF07730">
    <property type="entry name" value="HisKA_3"/>
    <property type="match status" value="1"/>
</dbReference>
<evidence type="ECO:0000313" key="8">
    <source>
        <dbReference type="Proteomes" id="UP001605261"/>
    </source>
</evidence>
<dbReference type="InterPro" id="IPR050482">
    <property type="entry name" value="Sensor_HK_TwoCompSys"/>
</dbReference>
<keyword evidence="4" id="KW-0472">Membrane</keyword>
<dbReference type="InterPro" id="IPR036890">
    <property type="entry name" value="HATPase_C_sf"/>
</dbReference>
<keyword evidence="4" id="KW-1133">Transmembrane helix</keyword>
<dbReference type="Proteomes" id="UP001605261">
    <property type="component" value="Unassembled WGS sequence"/>
</dbReference>
<feature type="domain" description="Histidine kinase/HSP90-like ATPase" evidence="5">
    <location>
        <begin position="301"/>
        <end position="387"/>
    </location>
</feature>
<feature type="transmembrane region" description="Helical" evidence="4">
    <location>
        <begin position="137"/>
        <end position="154"/>
    </location>
</feature>
<evidence type="ECO:0000259" key="6">
    <source>
        <dbReference type="Pfam" id="PF07730"/>
    </source>
</evidence>
<comment type="caution">
    <text evidence="7">The sequence shown here is derived from an EMBL/GenBank/DDBJ whole genome shotgun (WGS) entry which is preliminary data.</text>
</comment>
<keyword evidence="4" id="KW-0812">Transmembrane</keyword>
<dbReference type="PANTHER" id="PTHR24421">
    <property type="entry name" value="NITRATE/NITRITE SENSOR PROTEIN NARX-RELATED"/>
    <property type="match status" value="1"/>
</dbReference>
<sequence>MIAPDRPVLEPPVSSRWIASLLRPAPDSSVADNLRRGKPAWADAVHLLWTGWVFFTPIFSNGYTLRWLWLTLLTYPLFLALYVRLLLAPRHHGPRYAMAMLAMGLVLLPWYPSGISYFIFGCVMLRVCRNTSMWRHMLQLLAVNGLFVGIALWVGYQWQLVVWIPSMALIIGIIVNVERLNKDRDAALQLSQEEVRRLAATAERERIGRDLHDLLGHTLSLITLKLELSRKLAERDPLGSRREVAEAETIARQALAEVRSAVTGIRASDLAAELASARLLLEYQHVHLHYAPPPPMPVDIERALSLVLREAVTNVARHAQARQAWVSFQQDGRSLLMQIRDDGRGGVHVDGNGLSGMRERVSALRGTLALQSAKGEGTCLTVRVTLPAATAPVLPVLAPDAVPGGAAP</sequence>
<keyword evidence="3" id="KW-0902">Two-component regulatory system</keyword>
<dbReference type="Pfam" id="PF02518">
    <property type="entry name" value="HATPase_c"/>
    <property type="match status" value="1"/>
</dbReference>
<gene>
    <name evidence="7" type="ORF">ACEU0G_003343</name>
</gene>
<evidence type="ECO:0000313" key="7">
    <source>
        <dbReference type="EMBL" id="MFG6109332.1"/>
    </source>
</evidence>
<dbReference type="Gene3D" id="3.30.565.10">
    <property type="entry name" value="Histidine kinase-like ATPase, C-terminal domain"/>
    <property type="match status" value="1"/>
</dbReference>
<evidence type="ECO:0000256" key="1">
    <source>
        <dbReference type="ARBA" id="ARBA00022679"/>
    </source>
</evidence>
<dbReference type="CDD" id="cd16917">
    <property type="entry name" value="HATPase_UhpB-NarQ-NarX-like"/>
    <property type="match status" value="1"/>
</dbReference>
<dbReference type="SUPFAM" id="SSF55874">
    <property type="entry name" value="ATPase domain of HSP90 chaperone/DNA topoisomerase II/histidine kinase"/>
    <property type="match status" value="1"/>
</dbReference>
<keyword evidence="8" id="KW-1185">Reference proteome</keyword>
<organism evidence="7 8">
    <name type="scientific">Stenotrophomonas nematodicola</name>
    <dbReference type="NCBI Taxonomy" id="2656746"/>
    <lineage>
        <taxon>Bacteria</taxon>
        <taxon>Pseudomonadati</taxon>
        <taxon>Pseudomonadota</taxon>
        <taxon>Gammaproteobacteria</taxon>
        <taxon>Lysobacterales</taxon>
        <taxon>Lysobacteraceae</taxon>
        <taxon>Stenotrophomonas</taxon>
    </lineage>
</organism>
<feature type="domain" description="Signal transduction histidine kinase subgroup 3 dimerisation and phosphoacceptor" evidence="6">
    <location>
        <begin position="203"/>
        <end position="269"/>
    </location>
</feature>
<evidence type="ECO:0000256" key="2">
    <source>
        <dbReference type="ARBA" id="ARBA00022777"/>
    </source>
</evidence>
<dbReference type="InterPro" id="IPR003594">
    <property type="entry name" value="HATPase_dom"/>
</dbReference>